<comment type="caution">
    <text evidence="1">The sequence shown here is derived from an EMBL/GenBank/DDBJ whole genome shotgun (WGS) entry which is preliminary data.</text>
</comment>
<gene>
    <name evidence="1" type="ORF">BaRGS_00014772</name>
</gene>
<feature type="non-terminal residue" evidence="1">
    <location>
        <position position="1"/>
    </location>
</feature>
<sequence>SPLITIVIIGTVSKSPHSTINTIVVGEILRKDCDLDKSLITVLLVRVILTPGRLTTHRGREAVGKGPVTGPCLWKSSSPPASPGGKLIMVGPTVENGDRITW</sequence>
<protein>
    <submittedName>
        <fullName evidence="1">Uncharacterized protein</fullName>
    </submittedName>
</protein>
<proteinExistence type="predicted"/>
<organism evidence="1 2">
    <name type="scientific">Batillaria attramentaria</name>
    <dbReference type="NCBI Taxonomy" id="370345"/>
    <lineage>
        <taxon>Eukaryota</taxon>
        <taxon>Metazoa</taxon>
        <taxon>Spiralia</taxon>
        <taxon>Lophotrochozoa</taxon>
        <taxon>Mollusca</taxon>
        <taxon>Gastropoda</taxon>
        <taxon>Caenogastropoda</taxon>
        <taxon>Sorbeoconcha</taxon>
        <taxon>Cerithioidea</taxon>
        <taxon>Batillariidae</taxon>
        <taxon>Batillaria</taxon>
    </lineage>
</organism>
<name>A0ABD0L3I5_9CAEN</name>
<dbReference type="AlphaFoldDB" id="A0ABD0L3I5"/>
<dbReference type="EMBL" id="JACVVK020000088">
    <property type="protein sequence ID" value="KAK7493890.1"/>
    <property type="molecule type" value="Genomic_DNA"/>
</dbReference>
<evidence type="ECO:0000313" key="2">
    <source>
        <dbReference type="Proteomes" id="UP001519460"/>
    </source>
</evidence>
<dbReference type="Proteomes" id="UP001519460">
    <property type="component" value="Unassembled WGS sequence"/>
</dbReference>
<accession>A0ABD0L3I5</accession>
<evidence type="ECO:0000313" key="1">
    <source>
        <dbReference type="EMBL" id="KAK7493890.1"/>
    </source>
</evidence>
<keyword evidence="2" id="KW-1185">Reference proteome</keyword>
<reference evidence="1 2" key="1">
    <citation type="journal article" date="2023" name="Sci. Data">
        <title>Genome assembly of the Korean intertidal mud-creeper Batillaria attramentaria.</title>
        <authorList>
            <person name="Patra A.K."/>
            <person name="Ho P.T."/>
            <person name="Jun S."/>
            <person name="Lee S.J."/>
            <person name="Kim Y."/>
            <person name="Won Y.J."/>
        </authorList>
    </citation>
    <scope>NUCLEOTIDE SEQUENCE [LARGE SCALE GENOMIC DNA]</scope>
    <source>
        <strain evidence="1">Wonlab-2016</strain>
    </source>
</reference>